<dbReference type="InParanoid" id="E4XS74"/>
<evidence type="ECO:0000256" key="4">
    <source>
        <dbReference type="SAM" id="SignalP"/>
    </source>
</evidence>
<dbReference type="CDD" id="cd00238">
    <property type="entry name" value="ERp29c"/>
    <property type="match status" value="1"/>
</dbReference>
<organism evidence="7">
    <name type="scientific">Oikopleura dioica</name>
    <name type="common">Tunicate</name>
    <dbReference type="NCBI Taxonomy" id="34765"/>
    <lineage>
        <taxon>Eukaryota</taxon>
        <taxon>Metazoa</taxon>
        <taxon>Chordata</taxon>
        <taxon>Tunicata</taxon>
        <taxon>Appendicularia</taxon>
        <taxon>Copelata</taxon>
        <taxon>Oikopleuridae</taxon>
        <taxon>Oikopleura</taxon>
    </lineage>
</organism>
<dbReference type="PANTHER" id="PTHR12211">
    <property type="entry name" value="ENDOPLASMIC RETICULUM PROTEIN ERP29"/>
    <property type="match status" value="1"/>
</dbReference>
<keyword evidence="3" id="KW-0175">Coiled coil</keyword>
<dbReference type="Gene3D" id="3.40.30.10">
    <property type="entry name" value="Glutaredoxin"/>
    <property type="match status" value="1"/>
</dbReference>
<feature type="domain" description="ERp29 N-terminal" evidence="6">
    <location>
        <begin position="19"/>
        <end position="141"/>
    </location>
</feature>
<accession>E4XS74</accession>
<protein>
    <recommendedName>
        <fullName evidence="1">Endoplasmic reticulum resident protein 29</fullName>
    </recommendedName>
</protein>
<dbReference type="InterPro" id="IPR011679">
    <property type="entry name" value="ERp29_C"/>
</dbReference>
<name>E4XS74_OIKDI</name>
<dbReference type="SUPFAM" id="SSF52833">
    <property type="entry name" value="Thioredoxin-like"/>
    <property type="match status" value="1"/>
</dbReference>
<evidence type="ECO:0000256" key="2">
    <source>
        <dbReference type="ARBA" id="ARBA00022824"/>
    </source>
</evidence>
<dbReference type="InterPro" id="IPR036249">
    <property type="entry name" value="Thioredoxin-like_sf"/>
</dbReference>
<feature type="signal peptide" evidence="4">
    <location>
        <begin position="1"/>
        <end position="16"/>
    </location>
</feature>
<gene>
    <name evidence="7" type="ORF">GSOID_T00002025001</name>
</gene>
<dbReference type="Pfam" id="PF07912">
    <property type="entry name" value="ERp29_N"/>
    <property type="match status" value="1"/>
</dbReference>
<sequence length="250" mass="28433">MKLCLASLLATDAVNALLVQGSLPLDSLTFEKIITKTKYTLVKFDTAYPFGDLHDEFKQVAKFAAQNPDLIVAEVNINEYGDQENQDLAKIYGIEKEDFPVYKLFRGSTNPDDSLPFEGAIKKRTQVLSFLKQNGVYVGLPTCIERFDELAAEFMNASSKDEKEQVQKKAQAAADRIEDKLEKYHAETYVKIMKKLIENGKEFIAKEEERITKGLSDKSIKKEAKIGMKSRENILQSFKYLSPFKKHDEL</sequence>
<feature type="coiled-coil region" evidence="3">
    <location>
        <begin position="156"/>
        <end position="187"/>
    </location>
</feature>
<dbReference type="EMBL" id="FN653131">
    <property type="protein sequence ID" value="CBY12622.1"/>
    <property type="molecule type" value="Genomic_DNA"/>
</dbReference>
<feature type="domain" description="Endoplasmic reticulum resident protein 29 C-terminal" evidence="5">
    <location>
        <begin position="143"/>
        <end position="238"/>
    </location>
</feature>
<evidence type="ECO:0000259" key="5">
    <source>
        <dbReference type="Pfam" id="PF07749"/>
    </source>
</evidence>
<dbReference type="GO" id="GO:0009306">
    <property type="term" value="P:protein secretion"/>
    <property type="evidence" value="ECO:0007669"/>
    <property type="project" value="InterPro"/>
</dbReference>
<dbReference type="Gene3D" id="1.20.1150.12">
    <property type="entry name" value="Endoplasmic reticulum resident protein 29, C-terminal domain"/>
    <property type="match status" value="1"/>
</dbReference>
<dbReference type="GO" id="GO:0005788">
    <property type="term" value="C:endoplasmic reticulum lumen"/>
    <property type="evidence" value="ECO:0007669"/>
    <property type="project" value="InterPro"/>
</dbReference>
<dbReference type="InterPro" id="IPR012883">
    <property type="entry name" value="ERp29_N"/>
</dbReference>
<dbReference type="InterPro" id="IPR036356">
    <property type="entry name" value="ERp29_C_sf"/>
</dbReference>
<proteinExistence type="predicted"/>
<dbReference type="InterPro" id="IPR016855">
    <property type="entry name" value="ERp29"/>
</dbReference>
<dbReference type="PANTHER" id="PTHR12211:SF0">
    <property type="entry name" value="ENDOPLASMIC RETICULUM RESIDENT PROTEIN 29"/>
    <property type="match status" value="1"/>
</dbReference>
<feature type="chain" id="PRO_5003192901" description="Endoplasmic reticulum resident protein 29" evidence="4">
    <location>
        <begin position="17"/>
        <end position="250"/>
    </location>
</feature>
<keyword evidence="2" id="KW-0256">Endoplasmic reticulum</keyword>
<reference evidence="7" key="1">
    <citation type="journal article" date="2010" name="Science">
        <title>Plasticity of animal genome architecture unmasked by rapid evolution of a pelagic tunicate.</title>
        <authorList>
            <person name="Denoeud F."/>
            <person name="Henriet S."/>
            <person name="Mungpakdee S."/>
            <person name="Aury J.M."/>
            <person name="Da Silva C."/>
            <person name="Brinkmann H."/>
            <person name="Mikhaleva J."/>
            <person name="Olsen L.C."/>
            <person name="Jubin C."/>
            <person name="Canestro C."/>
            <person name="Bouquet J.M."/>
            <person name="Danks G."/>
            <person name="Poulain J."/>
            <person name="Campsteijn C."/>
            <person name="Adamski M."/>
            <person name="Cross I."/>
            <person name="Yadetie F."/>
            <person name="Muffato M."/>
            <person name="Louis A."/>
            <person name="Butcher S."/>
            <person name="Tsagkogeorga G."/>
            <person name="Konrad A."/>
            <person name="Singh S."/>
            <person name="Jensen M.F."/>
            <person name="Cong E.H."/>
            <person name="Eikeseth-Otteraa H."/>
            <person name="Noel B."/>
            <person name="Anthouard V."/>
            <person name="Porcel B.M."/>
            <person name="Kachouri-Lafond R."/>
            <person name="Nishino A."/>
            <person name="Ugolini M."/>
            <person name="Chourrout P."/>
            <person name="Nishida H."/>
            <person name="Aasland R."/>
            <person name="Huzurbazar S."/>
            <person name="Westhof E."/>
            <person name="Delsuc F."/>
            <person name="Lehrach H."/>
            <person name="Reinhardt R."/>
            <person name="Weissenbach J."/>
            <person name="Roy S.W."/>
            <person name="Artiguenave F."/>
            <person name="Postlethwait J.H."/>
            <person name="Manak J.R."/>
            <person name="Thompson E.M."/>
            <person name="Jaillon O."/>
            <person name="Du Pasquier L."/>
            <person name="Boudinot P."/>
            <person name="Liberles D.A."/>
            <person name="Volff J.N."/>
            <person name="Philippe H."/>
            <person name="Lenhard B."/>
            <person name="Roest Crollius H."/>
            <person name="Wincker P."/>
            <person name="Chourrout D."/>
        </authorList>
    </citation>
    <scope>NUCLEOTIDE SEQUENCE [LARGE SCALE GENOMIC DNA]</scope>
</reference>
<dbReference type="OrthoDB" id="417262at2759"/>
<evidence type="ECO:0000259" key="6">
    <source>
        <dbReference type="Pfam" id="PF07912"/>
    </source>
</evidence>
<keyword evidence="4" id="KW-0732">Signal</keyword>
<evidence type="ECO:0000313" key="7">
    <source>
        <dbReference type="EMBL" id="CBY12622.1"/>
    </source>
</evidence>
<evidence type="ECO:0000256" key="1">
    <source>
        <dbReference type="ARBA" id="ARBA00014173"/>
    </source>
</evidence>
<evidence type="ECO:0000313" key="8">
    <source>
        <dbReference type="Proteomes" id="UP000001307"/>
    </source>
</evidence>
<evidence type="ECO:0000256" key="3">
    <source>
        <dbReference type="SAM" id="Coils"/>
    </source>
</evidence>
<keyword evidence="8" id="KW-1185">Reference proteome</keyword>
<dbReference type="Pfam" id="PF07749">
    <property type="entry name" value="ERp29"/>
    <property type="match status" value="1"/>
</dbReference>
<dbReference type="SUPFAM" id="SSF47933">
    <property type="entry name" value="ERP29 C domain-like"/>
    <property type="match status" value="1"/>
</dbReference>
<dbReference type="Proteomes" id="UP000001307">
    <property type="component" value="Unassembled WGS sequence"/>
</dbReference>
<dbReference type="AlphaFoldDB" id="E4XS74"/>